<keyword evidence="7" id="KW-1185">Reference proteome</keyword>
<organism evidence="6 7">
    <name type="scientific">Alosa alosa</name>
    <name type="common">allis shad</name>
    <dbReference type="NCBI Taxonomy" id="278164"/>
    <lineage>
        <taxon>Eukaryota</taxon>
        <taxon>Metazoa</taxon>
        <taxon>Chordata</taxon>
        <taxon>Craniata</taxon>
        <taxon>Vertebrata</taxon>
        <taxon>Euteleostomi</taxon>
        <taxon>Actinopterygii</taxon>
        <taxon>Neopterygii</taxon>
        <taxon>Teleostei</taxon>
        <taxon>Clupei</taxon>
        <taxon>Clupeiformes</taxon>
        <taxon>Clupeoidei</taxon>
        <taxon>Clupeidae</taxon>
        <taxon>Alosa</taxon>
    </lineage>
</organism>
<feature type="domain" description="C1q" evidence="5">
    <location>
        <begin position="35"/>
        <end position="171"/>
    </location>
</feature>
<name>A0AAV6GZU2_9TELE</name>
<feature type="signal peptide" evidence="4">
    <location>
        <begin position="1"/>
        <end position="20"/>
    </location>
</feature>
<feature type="chain" id="PRO_5043607986" description="C1q domain-containing protein" evidence="4">
    <location>
        <begin position="21"/>
        <end position="175"/>
    </location>
</feature>
<comment type="caution">
    <text evidence="6">The sequence shown here is derived from an EMBL/GenBank/DDBJ whole genome shotgun (WGS) entry which is preliminary data.</text>
</comment>
<dbReference type="GO" id="GO:0005576">
    <property type="term" value="C:extracellular region"/>
    <property type="evidence" value="ECO:0007669"/>
    <property type="project" value="UniProtKB-SubCell"/>
</dbReference>
<dbReference type="InterPro" id="IPR050822">
    <property type="entry name" value="Cerebellin_Synaptic_Org"/>
</dbReference>
<keyword evidence="3 4" id="KW-0732">Signal</keyword>
<dbReference type="InterPro" id="IPR008983">
    <property type="entry name" value="Tumour_necrosis_fac-like_dom"/>
</dbReference>
<sequence length="175" mass="18730">MKVVLVVMISLICEIRPVLSNNDDTNVELCNTPTEVCRAVHFYAAHPSSVSGSLNPIPFSDVTLNEGFAFSGSSGIFTAPVNGIYQFFFSVQSSRNNLNGAWWLQVNGVAKVLCHSQVSAGSTVGSMCTYMTELAQNDKVTVKQDSGNAWATATTNTITFSGSLLMQKCGASCKQ</sequence>
<protein>
    <recommendedName>
        <fullName evidence="5">C1q domain-containing protein</fullName>
    </recommendedName>
</protein>
<evidence type="ECO:0000256" key="4">
    <source>
        <dbReference type="SAM" id="SignalP"/>
    </source>
</evidence>
<dbReference type="PANTHER" id="PTHR22923">
    <property type="entry name" value="CEREBELLIN-RELATED"/>
    <property type="match status" value="1"/>
</dbReference>
<keyword evidence="2" id="KW-0964">Secreted</keyword>
<accession>A0AAV6GZU2</accession>
<dbReference type="PANTHER" id="PTHR22923:SF116">
    <property type="entry name" value="C1Q DOMAIN-CONTAINING PROTEIN"/>
    <property type="match status" value="1"/>
</dbReference>
<dbReference type="Gene3D" id="2.60.120.40">
    <property type="match status" value="1"/>
</dbReference>
<dbReference type="InterPro" id="IPR001073">
    <property type="entry name" value="C1q_dom"/>
</dbReference>
<evidence type="ECO:0000256" key="3">
    <source>
        <dbReference type="ARBA" id="ARBA00022729"/>
    </source>
</evidence>
<comment type="subcellular location">
    <subcellularLocation>
        <location evidence="1">Secreted</location>
    </subcellularLocation>
</comment>
<dbReference type="PROSITE" id="PS50871">
    <property type="entry name" value="C1Q"/>
    <property type="match status" value="1"/>
</dbReference>
<dbReference type="AlphaFoldDB" id="A0AAV6GZU2"/>
<dbReference type="EMBL" id="JADWDJ010000006">
    <property type="protein sequence ID" value="KAG5279290.1"/>
    <property type="molecule type" value="Genomic_DNA"/>
</dbReference>
<dbReference type="SUPFAM" id="SSF49842">
    <property type="entry name" value="TNF-like"/>
    <property type="match status" value="1"/>
</dbReference>
<dbReference type="Proteomes" id="UP000823561">
    <property type="component" value="Chromosome 6"/>
</dbReference>
<reference evidence="6" key="1">
    <citation type="submission" date="2020-10" db="EMBL/GenBank/DDBJ databases">
        <title>Chromosome-scale genome assembly of the Allis shad, Alosa alosa.</title>
        <authorList>
            <person name="Margot Z."/>
            <person name="Christophe K."/>
            <person name="Cabau C."/>
            <person name="Louis A."/>
            <person name="Berthelot C."/>
            <person name="Parey E."/>
            <person name="Roest Crollius H."/>
            <person name="Montfort J."/>
            <person name="Robinson-Rechavi M."/>
            <person name="Bucao C."/>
            <person name="Bouchez O."/>
            <person name="Gislard M."/>
            <person name="Lluch J."/>
            <person name="Milhes M."/>
            <person name="Lampietro C."/>
            <person name="Lopez Roques C."/>
            <person name="Donnadieu C."/>
            <person name="Braasch I."/>
            <person name="Desvignes T."/>
            <person name="Postlethwait J."/>
            <person name="Bobe J."/>
            <person name="Guiguen Y."/>
        </authorList>
    </citation>
    <scope>NUCLEOTIDE SEQUENCE</scope>
    <source>
        <strain evidence="6">M-15738</strain>
        <tissue evidence="6">Blood</tissue>
    </source>
</reference>
<proteinExistence type="predicted"/>
<dbReference type="SMART" id="SM00110">
    <property type="entry name" value="C1Q"/>
    <property type="match status" value="1"/>
</dbReference>
<evidence type="ECO:0000313" key="7">
    <source>
        <dbReference type="Proteomes" id="UP000823561"/>
    </source>
</evidence>
<dbReference type="Pfam" id="PF00386">
    <property type="entry name" value="C1q"/>
    <property type="match status" value="1"/>
</dbReference>
<evidence type="ECO:0000313" key="6">
    <source>
        <dbReference type="EMBL" id="KAG5279290.1"/>
    </source>
</evidence>
<evidence type="ECO:0000256" key="2">
    <source>
        <dbReference type="ARBA" id="ARBA00022525"/>
    </source>
</evidence>
<evidence type="ECO:0000256" key="1">
    <source>
        <dbReference type="ARBA" id="ARBA00004613"/>
    </source>
</evidence>
<evidence type="ECO:0000259" key="5">
    <source>
        <dbReference type="PROSITE" id="PS50871"/>
    </source>
</evidence>
<gene>
    <name evidence="6" type="ORF">AALO_G00076160</name>
</gene>